<dbReference type="FunFam" id="3.40.50.300:FF:000025">
    <property type="entry name" value="ATP-dependent Clp protease subunit"/>
    <property type="match status" value="1"/>
</dbReference>
<dbReference type="InterPro" id="IPR050130">
    <property type="entry name" value="ClpA_ClpB"/>
</dbReference>
<dbReference type="InterPro" id="IPR003959">
    <property type="entry name" value="ATPase_AAA_core"/>
</dbReference>
<dbReference type="InterPro" id="IPR028299">
    <property type="entry name" value="ClpA/B_CS2"/>
</dbReference>
<dbReference type="SMART" id="SM00382">
    <property type="entry name" value="AAA"/>
    <property type="match status" value="2"/>
</dbReference>
<dbReference type="SUPFAM" id="SSF81923">
    <property type="entry name" value="Double Clp-N motif"/>
    <property type="match status" value="1"/>
</dbReference>
<dbReference type="Gene3D" id="3.40.50.300">
    <property type="entry name" value="P-loop containing nucleotide triphosphate hydrolases"/>
    <property type="match status" value="2"/>
</dbReference>
<dbReference type="Gene3D" id="1.10.1780.10">
    <property type="entry name" value="Clp, N-terminal domain"/>
    <property type="match status" value="1"/>
</dbReference>
<dbReference type="InterPro" id="IPR003593">
    <property type="entry name" value="AAA+_ATPase"/>
</dbReference>
<evidence type="ECO:0000313" key="10">
    <source>
        <dbReference type="EMBL" id="OWQ94730.1"/>
    </source>
</evidence>
<keyword evidence="10" id="KW-0645">Protease</keyword>
<dbReference type="InterPro" id="IPR018368">
    <property type="entry name" value="ClpA/B_CS1"/>
</dbReference>
<feature type="compositionally biased region" description="Basic and acidic residues" evidence="8">
    <location>
        <begin position="159"/>
        <end position="175"/>
    </location>
</feature>
<evidence type="ECO:0000256" key="6">
    <source>
        <dbReference type="PROSITE-ProRule" id="PRU01251"/>
    </source>
</evidence>
<evidence type="ECO:0000256" key="7">
    <source>
        <dbReference type="RuleBase" id="RU004432"/>
    </source>
</evidence>
<dbReference type="InterPro" id="IPR013461">
    <property type="entry name" value="ClpA"/>
</dbReference>
<keyword evidence="2 6" id="KW-0677">Repeat</keyword>
<name>A0A246JPG4_9SPHN</name>
<comment type="caution">
    <text evidence="10">The sequence shown here is derived from an EMBL/GenBank/DDBJ whole genome shotgun (WGS) entry which is preliminary data.</text>
</comment>
<dbReference type="InterPro" id="IPR019489">
    <property type="entry name" value="Clp_ATPase_C"/>
</dbReference>
<dbReference type="Pfam" id="PF00004">
    <property type="entry name" value="AAA"/>
    <property type="match status" value="1"/>
</dbReference>
<dbReference type="InterPro" id="IPR027417">
    <property type="entry name" value="P-loop_NTPase"/>
</dbReference>
<evidence type="ECO:0000256" key="3">
    <source>
        <dbReference type="ARBA" id="ARBA00022741"/>
    </source>
</evidence>
<dbReference type="Proteomes" id="UP000197361">
    <property type="component" value="Unassembled WGS sequence"/>
</dbReference>
<feature type="region of interest" description="Disordered" evidence="8">
    <location>
        <begin position="142"/>
        <end position="176"/>
    </location>
</feature>
<dbReference type="Pfam" id="PF17871">
    <property type="entry name" value="AAA_lid_9"/>
    <property type="match status" value="1"/>
</dbReference>
<gene>
    <name evidence="10" type="primary">clpA</name>
    <name evidence="10" type="ORF">CDQ92_16845</name>
</gene>
<dbReference type="GO" id="GO:0005737">
    <property type="term" value="C:cytoplasm"/>
    <property type="evidence" value="ECO:0007669"/>
    <property type="project" value="TreeGrafter"/>
</dbReference>
<dbReference type="GO" id="GO:0034605">
    <property type="term" value="P:cellular response to heat"/>
    <property type="evidence" value="ECO:0007669"/>
    <property type="project" value="TreeGrafter"/>
</dbReference>
<feature type="domain" description="Clp R" evidence="9">
    <location>
        <begin position="1"/>
        <end position="146"/>
    </location>
</feature>
<dbReference type="InterPro" id="IPR041546">
    <property type="entry name" value="ClpA/ClpB_AAA_lid"/>
</dbReference>
<dbReference type="OrthoDB" id="9803641at2"/>
<evidence type="ECO:0000313" key="11">
    <source>
        <dbReference type="Proteomes" id="UP000197361"/>
    </source>
</evidence>
<dbReference type="GO" id="GO:0016887">
    <property type="term" value="F:ATP hydrolysis activity"/>
    <property type="evidence" value="ECO:0007669"/>
    <property type="project" value="InterPro"/>
</dbReference>
<dbReference type="GO" id="GO:0008233">
    <property type="term" value="F:peptidase activity"/>
    <property type="evidence" value="ECO:0007669"/>
    <property type="project" value="UniProtKB-KW"/>
</dbReference>
<dbReference type="Pfam" id="PF02861">
    <property type="entry name" value="Clp_N"/>
    <property type="match status" value="1"/>
</dbReference>
<dbReference type="AlphaFoldDB" id="A0A246JPG4"/>
<dbReference type="PROSITE" id="PS00870">
    <property type="entry name" value="CLPAB_1"/>
    <property type="match status" value="1"/>
</dbReference>
<evidence type="ECO:0000256" key="4">
    <source>
        <dbReference type="ARBA" id="ARBA00022840"/>
    </source>
</evidence>
<dbReference type="SMART" id="SM01086">
    <property type="entry name" value="ClpB_D2-small"/>
    <property type="match status" value="1"/>
</dbReference>
<comment type="similarity">
    <text evidence="1 7">Belongs to the ClpA/ClpB family.</text>
</comment>
<dbReference type="PRINTS" id="PR00300">
    <property type="entry name" value="CLPPROTEASEA"/>
</dbReference>
<accession>A0A246JPG4</accession>
<protein>
    <submittedName>
        <fullName evidence="10">ATP-dependent Clp protease ATP-binding subunit ClpA</fullName>
    </submittedName>
</protein>
<keyword evidence="10" id="KW-0378">Hydrolase</keyword>
<keyword evidence="3 7" id="KW-0547">Nucleotide-binding</keyword>
<dbReference type="EMBL" id="NISK01000004">
    <property type="protein sequence ID" value="OWQ94730.1"/>
    <property type="molecule type" value="Genomic_DNA"/>
</dbReference>
<feature type="compositionally biased region" description="Basic and acidic residues" evidence="8">
    <location>
        <begin position="773"/>
        <end position="783"/>
    </location>
</feature>
<keyword evidence="4 7" id="KW-0067">ATP-binding</keyword>
<dbReference type="CDD" id="cd19499">
    <property type="entry name" value="RecA-like_ClpB_Hsp104-like"/>
    <property type="match status" value="1"/>
</dbReference>
<evidence type="ECO:0000256" key="8">
    <source>
        <dbReference type="SAM" id="MobiDB-lite"/>
    </source>
</evidence>
<dbReference type="Pfam" id="PF10431">
    <property type="entry name" value="ClpB_D2-small"/>
    <property type="match status" value="1"/>
</dbReference>
<dbReference type="GO" id="GO:0006508">
    <property type="term" value="P:proteolysis"/>
    <property type="evidence" value="ECO:0007669"/>
    <property type="project" value="UniProtKB-KW"/>
</dbReference>
<dbReference type="PANTHER" id="PTHR11638:SF111">
    <property type="entry name" value="ATP-DEPENDENT CLP PROTEASE ATP-BINDING SUBUNIT CLPA"/>
    <property type="match status" value="1"/>
</dbReference>
<dbReference type="CDD" id="cd00009">
    <property type="entry name" value="AAA"/>
    <property type="match status" value="1"/>
</dbReference>
<organism evidence="10 11">
    <name type="scientific">Sphingopyxis bauzanensis</name>
    <dbReference type="NCBI Taxonomy" id="651663"/>
    <lineage>
        <taxon>Bacteria</taxon>
        <taxon>Pseudomonadati</taxon>
        <taxon>Pseudomonadota</taxon>
        <taxon>Alphaproteobacteria</taxon>
        <taxon>Sphingomonadales</taxon>
        <taxon>Sphingomonadaceae</taxon>
        <taxon>Sphingopyxis</taxon>
    </lineage>
</organism>
<dbReference type="Pfam" id="PF07724">
    <property type="entry name" value="AAA_2"/>
    <property type="match status" value="1"/>
</dbReference>
<keyword evidence="11" id="KW-1185">Reference proteome</keyword>
<proteinExistence type="inferred from homology"/>
<evidence type="ECO:0000256" key="5">
    <source>
        <dbReference type="ARBA" id="ARBA00023186"/>
    </source>
</evidence>
<dbReference type="InterPro" id="IPR001270">
    <property type="entry name" value="ClpA/B"/>
</dbReference>
<dbReference type="GO" id="GO:0043335">
    <property type="term" value="P:protein unfolding"/>
    <property type="evidence" value="ECO:0007669"/>
    <property type="project" value="InterPro"/>
</dbReference>
<dbReference type="GO" id="GO:0005524">
    <property type="term" value="F:ATP binding"/>
    <property type="evidence" value="ECO:0007669"/>
    <property type="project" value="UniProtKB-KW"/>
</dbReference>
<evidence type="ECO:0000256" key="2">
    <source>
        <dbReference type="ARBA" id="ARBA00022737"/>
    </source>
</evidence>
<dbReference type="InterPro" id="IPR004176">
    <property type="entry name" value="Clp_R_N"/>
</dbReference>
<evidence type="ECO:0000259" key="9">
    <source>
        <dbReference type="PROSITE" id="PS51903"/>
    </source>
</evidence>
<dbReference type="PROSITE" id="PS51903">
    <property type="entry name" value="CLP_R"/>
    <property type="match status" value="1"/>
</dbReference>
<sequence>MPSFSESLEKTLHNALKAASERHHEYATLEHLLFALIDDDHAAEVMRACGVAVDDLQSAVVHYLDTELDSLKVEGHSDPSPTSGFQRVVQRAILHVQSSGKDEVTGANVLVALFSERESYAVYFLQQQDLTRLDAVSYLSHGVGKGGKPSPQAEPEEKEETKDKDSGGKNKKETALDQFTVNLNEKAKIGKVDPLIGRGAEVDRTIQILCRRSKNNPLYVGDPGVGKTAIAEGLARKIIEGDVPEVLLPAVIYSLDMGALLAGTRYRGDFEERLKQVVTELEGLPHAILFIDEIHTVIGAGATSGGAMDASNLLKPALSGGVIRCIGSTTYKEFRNHFEKDRALLRRFQKIDVVEPTLEDTKKILAGLRSAFEAHHQVRYTPDAINAAVELSARYINDRKLPDKAIDVIDEVGAMQMLVAPSKRKKTITAKEIEAVIATMARIPPKSVSSDDKATLASLETDLKRVVFGQNTAIEVLSSAIKLSRAGLRDPEKPIGNYLFSGPTGVGKTEVAKQLASIMGIPLQRFDMSEYMERHSVSRLIGAPPGYVGYDQGGLLTDAIDQNPHCVLLLDEIEKAHPDLFNILLQVMDNGRLTDHHGKTVDFRNVILIMTTNAGASDMARESIGFGQSTREDVQEEAVKRMFTPEFRNRLDAIVPFGYLPPEVVARVVDKFILELELQLADRNVHIQLDDAAREWLTGKGYDKLYGARPMGRLIQEKIKQPLAEELLFGKLVHGGEVKVKMKTGDDAKVGNPLAFEIVSAPPKAGKGKAKPPKADKAKKAAE</sequence>
<feature type="region of interest" description="Disordered" evidence="8">
    <location>
        <begin position="761"/>
        <end position="783"/>
    </location>
</feature>
<keyword evidence="5 7" id="KW-0143">Chaperone</keyword>
<dbReference type="SUPFAM" id="SSF52540">
    <property type="entry name" value="P-loop containing nucleoside triphosphate hydrolases"/>
    <property type="match status" value="2"/>
</dbReference>
<dbReference type="PANTHER" id="PTHR11638">
    <property type="entry name" value="ATP-DEPENDENT CLP PROTEASE"/>
    <property type="match status" value="1"/>
</dbReference>
<dbReference type="NCBIfam" id="TIGR02639">
    <property type="entry name" value="ClpA"/>
    <property type="match status" value="1"/>
</dbReference>
<reference evidence="10 11" key="1">
    <citation type="journal article" date="2010" name="Int. J. Syst. Evol. Microbiol.">
        <title>Sphingopyxis bauzanensis sp. nov., a psychrophilic bacterium isolated from soil.</title>
        <authorList>
            <person name="Zhang D.C."/>
            <person name="Liu H.C."/>
            <person name="Xin Y.H."/>
            <person name="Zhou Y.G."/>
            <person name="Schinner F."/>
            <person name="Margesin R."/>
        </authorList>
    </citation>
    <scope>NUCLEOTIDE SEQUENCE [LARGE SCALE GENOMIC DNA]</scope>
    <source>
        <strain evidence="10 11">DSM 22271</strain>
    </source>
</reference>
<evidence type="ECO:0000256" key="1">
    <source>
        <dbReference type="ARBA" id="ARBA00008675"/>
    </source>
</evidence>
<dbReference type="Gene3D" id="1.10.8.60">
    <property type="match status" value="2"/>
</dbReference>
<dbReference type="InterPro" id="IPR036628">
    <property type="entry name" value="Clp_N_dom_sf"/>
</dbReference>
<dbReference type="PROSITE" id="PS00871">
    <property type="entry name" value="CLPAB_2"/>
    <property type="match status" value="1"/>
</dbReference>
<dbReference type="RefSeq" id="WP_088442811.1">
    <property type="nucleotide sequence ID" value="NZ_BMMC01000008.1"/>
</dbReference>